<evidence type="ECO:0000313" key="4">
    <source>
        <dbReference type="Proteomes" id="UP001157138"/>
    </source>
</evidence>
<dbReference type="EMBL" id="BSPW01000021">
    <property type="protein sequence ID" value="GLT17269.1"/>
    <property type="molecule type" value="Genomic_DNA"/>
</dbReference>
<sequence length="417" mass="47248">MLKIWFALLGLFVGVFAHAEESSMSLLDNRFRVDPTIEQITFVVYREEPSRPVVLVRPDGKKYYAWRKPDNVRWYQEPAMDIISIDKPMPGPWQAVGKVTPKNKIVLISHLALTTDKMPERLFQGEQIKFTARLSSDGNPLVMRDFLDRVNLLVTFTKYIENEASLVKEARPIAHKIGDFADDGVGFDEVAGDGVFTVSLTITPDPGKYRVRITSGNGVFLRAQEQEVLVYPTPIQTTFIQSRVEGKQHTLAISGEKGMIEPGSIAAQIEHLSPDGTEDVIAKSAAEDAESVLIPIPYKGDIGNYSWMGRAFATELGSGRPLNFPIKEQTYSVLEEVDFAETRRLQEEERLKQQKLMEEMRLLEMREEKRTNTIIMITVANIVVILIGFAMWFGVGKLKLRPKKEEMPEMQLEMPKK</sequence>
<reference evidence="4" key="1">
    <citation type="journal article" date="2019" name="Int. J. Syst. Evol. Microbiol.">
        <title>The Global Catalogue of Microorganisms (GCM) 10K type strain sequencing project: providing services to taxonomists for standard genome sequencing and annotation.</title>
        <authorList>
            <consortium name="The Broad Institute Genomics Platform"/>
            <consortium name="The Broad Institute Genome Sequencing Center for Infectious Disease"/>
            <person name="Wu L."/>
            <person name="Ma J."/>
        </authorList>
    </citation>
    <scope>NUCLEOTIDE SEQUENCE [LARGE SCALE GENOMIC DNA]</scope>
    <source>
        <strain evidence="4">NBRC 108723</strain>
    </source>
</reference>
<proteinExistence type="predicted"/>
<organism evidence="3 4">
    <name type="scientific">Vibrio zhanjiangensis</name>
    <dbReference type="NCBI Taxonomy" id="1046128"/>
    <lineage>
        <taxon>Bacteria</taxon>
        <taxon>Pseudomonadati</taxon>
        <taxon>Pseudomonadota</taxon>
        <taxon>Gammaproteobacteria</taxon>
        <taxon>Vibrionales</taxon>
        <taxon>Vibrionaceae</taxon>
        <taxon>Vibrio</taxon>
    </lineage>
</organism>
<keyword evidence="1" id="KW-0472">Membrane</keyword>
<dbReference type="Proteomes" id="UP001157138">
    <property type="component" value="Unassembled WGS sequence"/>
</dbReference>
<evidence type="ECO:0000313" key="3">
    <source>
        <dbReference type="EMBL" id="GLT17269.1"/>
    </source>
</evidence>
<evidence type="ECO:0000256" key="2">
    <source>
        <dbReference type="SAM" id="SignalP"/>
    </source>
</evidence>
<dbReference type="NCBIfam" id="NF041940">
    <property type="entry name" value="choice_anch_X"/>
    <property type="match status" value="1"/>
</dbReference>
<gene>
    <name evidence="3" type="ORF">GCM10007938_10460</name>
</gene>
<feature type="signal peptide" evidence="2">
    <location>
        <begin position="1"/>
        <end position="19"/>
    </location>
</feature>
<evidence type="ECO:0000256" key="1">
    <source>
        <dbReference type="SAM" id="Phobius"/>
    </source>
</evidence>
<keyword evidence="1" id="KW-1133">Transmembrane helix</keyword>
<keyword evidence="2" id="KW-0732">Signal</keyword>
<name>A0ABQ6EWS4_9VIBR</name>
<dbReference type="InterPro" id="IPR020010">
    <property type="entry name" value="CHP03503"/>
</dbReference>
<dbReference type="NCBIfam" id="TIGR03503">
    <property type="entry name" value="TIGR03503 family protein"/>
    <property type="match status" value="1"/>
</dbReference>
<accession>A0ABQ6EWS4</accession>
<comment type="caution">
    <text evidence="3">The sequence shown here is derived from an EMBL/GenBank/DDBJ whole genome shotgun (WGS) entry which is preliminary data.</text>
</comment>
<dbReference type="RefSeq" id="WP_284191179.1">
    <property type="nucleotide sequence ID" value="NZ_BSPW01000021.1"/>
</dbReference>
<keyword evidence="1" id="KW-0812">Transmembrane</keyword>
<feature type="transmembrane region" description="Helical" evidence="1">
    <location>
        <begin position="374"/>
        <end position="395"/>
    </location>
</feature>
<protein>
    <submittedName>
        <fullName evidence="3">Glutamate synthase</fullName>
    </submittedName>
</protein>
<feature type="chain" id="PRO_5045945692" evidence="2">
    <location>
        <begin position="20"/>
        <end position="417"/>
    </location>
</feature>
<keyword evidence="4" id="KW-1185">Reference proteome</keyword>